<evidence type="ECO:0000256" key="3">
    <source>
        <dbReference type="ARBA" id="ARBA00022801"/>
    </source>
</evidence>
<evidence type="ECO:0000256" key="4">
    <source>
        <dbReference type="ARBA" id="ARBA00023016"/>
    </source>
</evidence>
<keyword evidence="11" id="KW-1185">Reference proteome</keyword>
<dbReference type="PANTHER" id="PTHR48094:SF20">
    <property type="entry name" value="PROTEIN_NUCLEIC ACID DEGLYCASE 1"/>
    <property type="match status" value="1"/>
</dbReference>
<keyword evidence="4" id="KW-0346">Stress response</keyword>
<dbReference type="SUPFAM" id="SSF52317">
    <property type="entry name" value="Class I glutamine amidotransferase-like"/>
    <property type="match status" value="1"/>
</dbReference>
<dbReference type="EMBL" id="AP024684">
    <property type="protein sequence ID" value="BCX43498.1"/>
    <property type="molecule type" value="Genomic_DNA"/>
</dbReference>
<evidence type="ECO:0000313" key="8">
    <source>
        <dbReference type="EMBL" id="BCX43498.1"/>
    </source>
</evidence>
<dbReference type="Proteomes" id="UP000197904">
    <property type="component" value="Unassembled WGS sequence"/>
</dbReference>
<proteinExistence type="predicted"/>
<accession>A0A2D0AP42</accession>
<dbReference type="EMBL" id="NIXP01000011">
    <property type="protein sequence ID" value="OWR35299.1"/>
    <property type="molecule type" value="Genomic_DNA"/>
</dbReference>
<evidence type="ECO:0000256" key="1">
    <source>
        <dbReference type="ARBA" id="ARBA00022490"/>
    </source>
</evidence>
<feature type="domain" description="DJ-1/PfpI" evidence="7">
    <location>
        <begin position="77"/>
        <end position="200"/>
    </location>
</feature>
<evidence type="ECO:0000256" key="6">
    <source>
        <dbReference type="SAM" id="MobiDB-lite"/>
    </source>
</evidence>
<dbReference type="RefSeq" id="WP_049470319.1">
    <property type="nucleotide sequence ID" value="NZ_AP024684.1"/>
</dbReference>
<feature type="region of interest" description="Disordered" evidence="6">
    <location>
        <begin position="1"/>
        <end position="22"/>
    </location>
</feature>
<dbReference type="GO" id="GO:0006281">
    <property type="term" value="P:DNA repair"/>
    <property type="evidence" value="ECO:0007669"/>
    <property type="project" value="UniProtKB-KW"/>
</dbReference>
<protein>
    <submittedName>
        <fullName evidence="9">Protein deglycase HchA</fullName>
    </submittedName>
</protein>
<evidence type="ECO:0000259" key="7">
    <source>
        <dbReference type="Pfam" id="PF01965"/>
    </source>
</evidence>
<dbReference type="PANTHER" id="PTHR48094">
    <property type="entry name" value="PROTEIN/NUCLEIC ACID DEGLYCASE DJ-1-RELATED"/>
    <property type="match status" value="1"/>
</dbReference>
<dbReference type="AlphaFoldDB" id="A0A2D0AP42"/>
<dbReference type="GO" id="GO:0005737">
    <property type="term" value="C:cytoplasm"/>
    <property type="evidence" value="ECO:0007669"/>
    <property type="project" value="TreeGrafter"/>
</dbReference>
<dbReference type="InterPro" id="IPR050325">
    <property type="entry name" value="Prot/Nucl_acid_deglycase"/>
</dbReference>
<feature type="compositionally biased region" description="Polar residues" evidence="6">
    <location>
        <begin position="1"/>
        <end position="10"/>
    </location>
</feature>
<dbReference type="Proteomes" id="UP000825066">
    <property type="component" value="Chromosome"/>
</dbReference>
<keyword evidence="2" id="KW-0227">DNA damage</keyword>
<keyword evidence="3" id="KW-0378">Hydrolase</keyword>
<evidence type="ECO:0000256" key="2">
    <source>
        <dbReference type="ARBA" id="ARBA00022763"/>
    </source>
</evidence>
<organism evidence="9 10">
    <name type="scientific">Stenotrophomonas pavanii</name>
    <dbReference type="NCBI Taxonomy" id="487698"/>
    <lineage>
        <taxon>Bacteria</taxon>
        <taxon>Pseudomonadati</taxon>
        <taxon>Pseudomonadota</taxon>
        <taxon>Gammaproteobacteria</taxon>
        <taxon>Lysobacterales</taxon>
        <taxon>Lysobacteraceae</taxon>
        <taxon>Stenotrophomonas</taxon>
    </lineage>
</organism>
<evidence type="ECO:0000313" key="11">
    <source>
        <dbReference type="Proteomes" id="UP000825066"/>
    </source>
</evidence>
<keyword evidence="1" id="KW-0963">Cytoplasm</keyword>
<reference evidence="8 11" key="2">
    <citation type="submission" date="2021-05" db="EMBL/GenBank/DDBJ databases">
        <title>Complete Genome Sequence of Stenotrophomonas pavanii strain Y.</title>
        <authorList>
            <person name="Dohra H."/>
            <person name="Mohad Din A.R.J."/>
            <person name="Suzuki K."/>
            <person name="Fatma A."/>
            <person name="Honjyo M."/>
            <person name="Nishimura T."/>
            <person name="Moriuch R."/>
            <person name="Masuda K."/>
            <person name="Minoura A."/>
            <person name="Tashiro Y."/>
            <person name="Futamata H."/>
        </authorList>
    </citation>
    <scope>NUCLEOTIDE SEQUENCE [LARGE SCALE GENOMIC DNA]</scope>
    <source>
        <strain evidence="8">Berkeley</strain>
        <strain evidence="11">Y</strain>
    </source>
</reference>
<dbReference type="Pfam" id="PF01965">
    <property type="entry name" value="DJ-1_PfpI"/>
    <property type="match status" value="1"/>
</dbReference>
<dbReference type="GO" id="GO:0019243">
    <property type="term" value="P:methylglyoxal catabolic process to D-lactate via S-lactoyl-glutathione"/>
    <property type="evidence" value="ECO:0007669"/>
    <property type="project" value="TreeGrafter"/>
</dbReference>
<reference evidence="9 10" key="1">
    <citation type="submission" date="2017-06" db="EMBL/GenBank/DDBJ databases">
        <authorList>
            <person name="Kim H.J."/>
            <person name="Triplett B.A."/>
        </authorList>
    </citation>
    <scope>NUCLEOTIDE SEQUENCE [LARGE SCALE GENOMIC DNA]</scope>
    <source>
        <strain evidence="9 10">S18795</strain>
    </source>
</reference>
<evidence type="ECO:0000256" key="5">
    <source>
        <dbReference type="ARBA" id="ARBA00023204"/>
    </source>
</evidence>
<gene>
    <name evidence="8" type="primary">hchA</name>
    <name evidence="9" type="ORF">CEE55_02535</name>
    <name evidence="8" type="ORF">STNY_R16960</name>
</gene>
<evidence type="ECO:0000313" key="9">
    <source>
        <dbReference type="EMBL" id="OWR35299.1"/>
    </source>
</evidence>
<dbReference type="Gene3D" id="3.40.50.880">
    <property type="match status" value="1"/>
</dbReference>
<keyword evidence="5" id="KW-0234">DNA repair</keyword>
<dbReference type="GO" id="GO:0019172">
    <property type="term" value="F:glyoxalase III activity"/>
    <property type="evidence" value="ECO:0007669"/>
    <property type="project" value="TreeGrafter"/>
</dbReference>
<sequence length="290" mass="31542">MHTQEPSRQPSPDPAERDAFFPSPYSLSQFTSPQSNLSGAEYPDARRDGRWKVLMIAADERYLPTANGHLFSTGNHPVETLLPMYHLDKAGFGIDVATLSGNPVKFEWWAFPREDREIGALYERYEARFRQPLQLDAVVAGLGADSDYAAVFIPGGHGALIGLPESAAVKAALHWAMAAQRHIITLCHGPAALLAAGVNEAEGSSLFRGYRICAFPDAMDRQTPEIGYMPGQLRWFFGERLAQQGVQIVNEGIDGSVLQDRLLLTGDSPLAGNALGKLAARTLLDALAGR</sequence>
<dbReference type="NCBIfam" id="NF003168">
    <property type="entry name" value="PRK04155.1"/>
    <property type="match status" value="1"/>
</dbReference>
<evidence type="ECO:0000313" key="10">
    <source>
        <dbReference type="Proteomes" id="UP000197904"/>
    </source>
</evidence>
<dbReference type="InterPro" id="IPR002818">
    <property type="entry name" value="DJ-1/PfpI"/>
</dbReference>
<dbReference type="PIRSF" id="PIRSF037798">
    <property type="entry name" value="Chaperone_HchA"/>
    <property type="match status" value="1"/>
</dbReference>
<name>A0A2D0AP42_9GAMM</name>
<dbReference type="InterPro" id="IPR017283">
    <property type="entry name" value="HchA"/>
</dbReference>
<dbReference type="GO" id="GO:0036524">
    <property type="term" value="F:protein deglycase activity"/>
    <property type="evidence" value="ECO:0007669"/>
    <property type="project" value="InterPro"/>
</dbReference>
<dbReference type="InterPro" id="IPR029062">
    <property type="entry name" value="Class_I_gatase-like"/>
</dbReference>